<evidence type="ECO:0000313" key="12">
    <source>
        <dbReference type="Proteomes" id="UP000193642"/>
    </source>
</evidence>
<evidence type="ECO:0000256" key="5">
    <source>
        <dbReference type="ARBA" id="ARBA00022679"/>
    </source>
</evidence>
<dbReference type="Gene3D" id="3.20.10.10">
    <property type="entry name" value="D-amino Acid Aminotransferase, subunit A, domain 2"/>
    <property type="match status" value="1"/>
</dbReference>
<reference evidence="11 12" key="1">
    <citation type="submission" date="2016-07" db="EMBL/GenBank/DDBJ databases">
        <title>Pervasive Adenine N6-methylation of Active Genes in Fungi.</title>
        <authorList>
            <consortium name="DOE Joint Genome Institute"/>
            <person name="Mondo S.J."/>
            <person name="Dannebaum R.O."/>
            <person name="Kuo R.C."/>
            <person name="Labutti K."/>
            <person name="Haridas S."/>
            <person name="Kuo A."/>
            <person name="Salamov A."/>
            <person name="Ahrendt S.R."/>
            <person name="Lipzen A."/>
            <person name="Sullivan W."/>
            <person name="Andreopoulos W.B."/>
            <person name="Clum A."/>
            <person name="Lindquist E."/>
            <person name="Daum C."/>
            <person name="Ramamoorthy G.K."/>
            <person name="Gryganskyi A."/>
            <person name="Culley D."/>
            <person name="Magnuson J.K."/>
            <person name="James T.Y."/>
            <person name="O'Malley M.A."/>
            <person name="Stajich J.E."/>
            <person name="Spatafora J.W."/>
            <person name="Visel A."/>
            <person name="Grigoriev I.V."/>
        </authorList>
    </citation>
    <scope>NUCLEOTIDE SEQUENCE [LARGE SCALE GENOMIC DNA]</scope>
    <source>
        <strain evidence="11 12">JEL800</strain>
    </source>
</reference>
<comment type="catalytic activity">
    <reaction evidence="10">
        <text>L-valine + 2-oxoglutarate = 3-methyl-2-oxobutanoate + L-glutamate</text>
        <dbReference type="Rhea" id="RHEA:24813"/>
        <dbReference type="ChEBI" id="CHEBI:11851"/>
        <dbReference type="ChEBI" id="CHEBI:16810"/>
        <dbReference type="ChEBI" id="CHEBI:29985"/>
        <dbReference type="ChEBI" id="CHEBI:57762"/>
        <dbReference type="EC" id="2.6.1.42"/>
    </reaction>
</comment>
<dbReference type="EMBL" id="MCGO01000001">
    <property type="protein sequence ID" value="ORY53858.1"/>
    <property type="molecule type" value="Genomic_DNA"/>
</dbReference>
<evidence type="ECO:0000313" key="11">
    <source>
        <dbReference type="EMBL" id="ORY53858.1"/>
    </source>
</evidence>
<keyword evidence="4 10" id="KW-0028">Amino-acid biosynthesis</keyword>
<keyword evidence="12" id="KW-1185">Reference proteome</keyword>
<dbReference type="SUPFAM" id="SSF56752">
    <property type="entry name" value="D-aminoacid aminotransferase-like PLP-dependent enzymes"/>
    <property type="match status" value="1"/>
</dbReference>
<dbReference type="OrthoDB" id="1732691at2759"/>
<name>A0A1Y2D3I4_9FUNG</name>
<dbReference type="InterPro" id="IPR001544">
    <property type="entry name" value="Aminotrans_IV"/>
</dbReference>
<dbReference type="InterPro" id="IPR043132">
    <property type="entry name" value="BCAT-like_C"/>
</dbReference>
<dbReference type="InterPro" id="IPR018300">
    <property type="entry name" value="Aminotrans_IV_CS"/>
</dbReference>
<protein>
    <recommendedName>
        <fullName evidence="10">Branched-chain-amino-acid aminotransferase</fullName>
        <ecNumber evidence="10">2.6.1.42</ecNumber>
    </recommendedName>
</protein>
<comment type="catalytic activity">
    <reaction evidence="10">
        <text>L-isoleucine + 2-oxoglutarate = (S)-3-methyl-2-oxopentanoate + L-glutamate</text>
        <dbReference type="Rhea" id="RHEA:24801"/>
        <dbReference type="ChEBI" id="CHEBI:16810"/>
        <dbReference type="ChEBI" id="CHEBI:29985"/>
        <dbReference type="ChEBI" id="CHEBI:35146"/>
        <dbReference type="ChEBI" id="CHEBI:58045"/>
        <dbReference type="EC" id="2.6.1.42"/>
    </reaction>
</comment>
<comment type="catalytic activity">
    <reaction evidence="10">
        <text>L-leucine + 2-oxoglutarate = 4-methyl-2-oxopentanoate + L-glutamate</text>
        <dbReference type="Rhea" id="RHEA:18321"/>
        <dbReference type="ChEBI" id="CHEBI:16810"/>
        <dbReference type="ChEBI" id="CHEBI:17865"/>
        <dbReference type="ChEBI" id="CHEBI:29985"/>
        <dbReference type="ChEBI" id="CHEBI:57427"/>
        <dbReference type="EC" id="2.6.1.42"/>
    </reaction>
</comment>
<dbReference type="GO" id="GO:0009098">
    <property type="term" value="P:L-leucine biosynthetic process"/>
    <property type="evidence" value="ECO:0007669"/>
    <property type="project" value="EnsemblFungi"/>
</dbReference>
<evidence type="ECO:0000256" key="2">
    <source>
        <dbReference type="ARBA" id="ARBA00009320"/>
    </source>
</evidence>
<evidence type="ECO:0000256" key="8">
    <source>
        <dbReference type="RuleBase" id="RU004106"/>
    </source>
</evidence>
<organism evidence="11 12">
    <name type="scientific">Rhizoclosmatium globosum</name>
    <dbReference type="NCBI Taxonomy" id="329046"/>
    <lineage>
        <taxon>Eukaryota</taxon>
        <taxon>Fungi</taxon>
        <taxon>Fungi incertae sedis</taxon>
        <taxon>Chytridiomycota</taxon>
        <taxon>Chytridiomycota incertae sedis</taxon>
        <taxon>Chytridiomycetes</taxon>
        <taxon>Chytridiales</taxon>
        <taxon>Chytriomycetaceae</taxon>
        <taxon>Rhizoclosmatium</taxon>
    </lineage>
</organism>
<dbReference type="AlphaFoldDB" id="A0A1Y2D3I4"/>
<evidence type="ECO:0000256" key="4">
    <source>
        <dbReference type="ARBA" id="ARBA00022605"/>
    </source>
</evidence>
<dbReference type="STRING" id="329046.A0A1Y2D3I4"/>
<dbReference type="Proteomes" id="UP000193642">
    <property type="component" value="Unassembled WGS sequence"/>
</dbReference>
<dbReference type="PANTHER" id="PTHR11825:SF44">
    <property type="entry name" value="BRANCHED-CHAIN-AMINO-ACID AMINOTRANSFERASE"/>
    <property type="match status" value="1"/>
</dbReference>
<dbReference type="GO" id="GO:0005759">
    <property type="term" value="C:mitochondrial matrix"/>
    <property type="evidence" value="ECO:0007669"/>
    <property type="project" value="EnsemblFungi"/>
</dbReference>
<comment type="cofactor">
    <cofactor evidence="1 9">
        <name>pyridoxal 5'-phosphate</name>
        <dbReference type="ChEBI" id="CHEBI:597326"/>
    </cofactor>
</comment>
<dbReference type="GO" id="GO:0052655">
    <property type="term" value="F:L-valine-2-oxoglutarate transaminase activity"/>
    <property type="evidence" value="ECO:0007669"/>
    <property type="project" value="EnsemblFungi"/>
</dbReference>
<comment type="caution">
    <text evidence="11">The sequence shown here is derived from an EMBL/GenBank/DDBJ whole genome shotgun (WGS) entry which is preliminary data.</text>
</comment>
<gene>
    <name evidence="11" type="ORF">BCR33DRAFT_711197</name>
</gene>
<dbReference type="CDD" id="cd01557">
    <property type="entry name" value="BCAT_beta_family"/>
    <property type="match status" value="1"/>
</dbReference>
<evidence type="ECO:0000256" key="6">
    <source>
        <dbReference type="ARBA" id="ARBA00022898"/>
    </source>
</evidence>
<dbReference type="PROSITE" id="PS00770">
    <property type="entry name" value="AA_TRANSFER_CLASS_4"/>
    <property type="match status" value="1"/>
</dbReference>
<dbReference type="InterPro" id="IPR043131">
    <property type="entry name" value="BCAT-like_N"/>
</dbReference>
<sequence>MNMNRLLRSCQRLALPEFDKAQLLESIKKLLLVDERWIPSERDTESLGVGPSNQAKIFVINCPVGPYYKTGFAAVSLAATSNYVRAWPGGTGDAKVGGNYAPGIRPQVEVAQKGYAQNLWLFGEEDFLTEVGTMNLFVFWKNAEGELELVTPPLDGTILPGVTRDSILTLAKQWGEFKVSEKKVTMPQLVEALKEKRVVEMFGAGTAAIVSPIKNIFYKGTDWAIPLDPKDPSSQAGALTKRFADTIMGIQYGEIPHEWSVVVKP</sequence>
<dbReference type="FunFam" id="3.20.10.10:FF:000004">
    <property type="entry name" value="Branched-chain-amino-acid aminotransferase"/>
    <property type="match status" value="1"/>
</dbReference>
<evidence type="ECO:0000256" key="1">
    <source>
        <dbReference type="ARBA" id="ARBA00001933"/>
    </source>
</evidence>
<dbReference type="EC" id="2.6.1.42" evidence="10"/>
<evidence type="ECO:0000256" key="10">
    <source>
        <dbReference type="RuleBase" id="RU004517"/>
    </source>
</evidence>
<keyword evidence="6 9" id="KW-0663">Pyridoxal phosphate</keyword>
<keyword evidence="7 10" id="KW-0100">Branched-chain amino acid biosynthesis</keyword>
<keyword evidence="3 10" id="KW-0032">Aminotransferase</keyword>
<dbReference type="GO" id="GO:0052654">
    <property type="term" value="F:L-leucine-2-oxoglutarate transaminase activity"/>
    <property type="evidence" value="ECO:0007669"/>
    <property type="project" value="EnsemblFungi"/>
</dbReference>
<evidence type="ECO:0000256" key="9">
    <source>
        <dbReference type="RuleBase" id="RU004516"/>
    </source>
</evidence>
<evidence type="ECO:0000256" key="3">
    <source>
        <dbReference type="ARBA" id="ARBA00022576"/>
    </source>
</evidence>
<dbReference type="InterPro" id="IPR005786">
    <property type="entry name" value="B_amino_transII"/>
</dbReference>
<dbReference type="GO" id="GO:0009099">
    <property type="term" value="P:L-valine biosynthetic process"/>
    <property type="evidence" value="ECO:0007669"/>
    <property type="project" value="EnsemblFungi"/>
</dbReference>
<dbReference type="InterPro" id="IPR033939">
    <property type="entry name" value="BCAT_family"/>
</dbReference>
<dbReference type="Gene3D" id="3.30.470.10">
    <property type="match status" value="1"/>
</dbReference>
<proteinExistence type="inferred from homology"/>
<evidence type="ECO:0000256" key="7">
    <source>
        <dbReference type="ARBA" id="ARBA00023304"/>
    </source>
</evidence>
<comment type="similarity">
    <text evidence="2 8">Belongs to the class-IV pyridoxal-phosphate-dependent aminotransferase family.</text>
</comment>
<dbReference type="GO" id="GO:1901705">
    <property type="term" value="P:L-isoleucine biosynthetic process"/>
    <property type="evidence" value="ECO:0007669"/>
    <property type="project" value="EnsemblFungi"/>
</dbReference>
<dbReference type="Pfam" id="PF01063">
    <property type="entry name" value="Aminotran_4"/>
    <property type="match status" value="1"/>
</dbReference>
<dbReference type="PANTHER" id="PTHR11825">
    <property type="entry name" value="SUBGROUP IIII AMINOTRANSFERASE"/>
    <property type="match status" value="1"/>
</dbReference>
<keyword evidence="5 10" id="KW-0808">Transferase</keyword>
<accession>A0A1Y2D3I4</accession>
<dbReference type="InterPro" id="IPR036038">
    <property type="entry name" value="Aminotransferase-like"/>
</dbReference>
<dbReference type="GO" id="GO:0052656">
    <property type="term" value="F:L-isoleucine-2-oxoglutarate transaminase activity"/>
    <property type="evidence" value="ECO:0007669"/>
    <property type="project" value="EnsemblFungi"/>
</dbReference>